<dbReference type="AlphaFoldDB" id="A0A4W3IPJ5"/>
<dbReference type="Pfam" id="PF18697">
    <property type="entry name" value="MLVIN_C"/>
    <property type="match status" value="1"/>
</dbReference>
<feature type="region of interest" description="Disordered" evidence="6">
    <location>
        <begin position="71"/>
        <end position="110"/>
    </location>
</feature>
<protein>
    <recommendedName>
        <fullName evidence="7">Murine leukemia virus integrase C-terminal domain-containing protein</fullName>
    </recommendedName>
</protein>
<evidence type="ECO:0000256" key="3">
    <source>
        <dbReference type="ARBA" id="ARBA00022722"/>
    </source>
</evidence>
<reference evidence="9" key="3">
    <citation type="journal article" date="2014" name="Nature">
        <title>Elephant shark genome provides unique insights into gnathostome evolution.</title>
        <authorList>
            <consortium name="International Elephant Shark Genome Sequencing Consortium"/>
            <person name="Venkatesh B."/>
            <person name="Lee A.P."/>
            <person name="Ravi V."/>
            <person name="Maurya A.K."/>
            <person name="Lian M.M."/>
            <person name="Swann J.B."/>
            <person name="Ohta Y."/>
            <person name="Flajnik M.F."/>
            <person name="Sutoh Y."/>
            <person name="Kasahara M."/>
            <person name="Hoon S."/>
            <person name="Gangu V."/>
            <person name="Roy S.W."/>
            <person name="Irimia M."/>
            <person name="Korzh V."/>
            <person name="Kondrychyn I."/>
            <person name="Lim Z.W."/>
            <person name="Tay B.H."/>
            <person name="Tohari S."/>
            <person name="Kong K.W."/>
            <person name="Ho S."/>
            <person name="Lorente-Galdos B."/>
            <person name="Quilez J."/>
            <person name="Marques-Bonet T."/>
            <person name="Raney B.J."/>
            <person name="Ingham P.W."/>
            <person name="Tay A."/>
            <person name="Hillier L.W."/>
            <person name="Minx P."/>
            <person name="Boehm T."/>
            <person name="Wilson R.K."/>
            <person name="Brenner S."/>
            <person name="Warren W.C."/>
        </authorList>
    </citation>
    <scope>NUCLEOTIDE SEQUENCE [LARGE SCALE GENOMIC DNA]</scope>
</reference>
<keyword evidence="1" id="KW-0808">Transferase</keyword>
<accession>A0A4W3IPJ5</accession>
<evidence type="ECO:0000256" key="1">
    <source>
        <dbReference type="ARBA" id="ARBA00022679"/>
    </source>
</evidence>
<proteinExistence type="predicted"/>
<evidence type="ECO:0000256" key="2">
    <source>
        <dbReference type="ARBA" id="ARBA00022695"/>
    </source>
</evidence>
<evidence type="ECO:0000313" key="8">
    <source>
        <dbReference type="Ensembl" id="ENSCMIP00000031167.1"/>
    </source>
</evidence>
<name>A0A4W3IPJ5_CALMI</name>
<reference evidence="8" key="5">
    <citation type="submission" date="2025-09" db="UniProtKB">
        <authorList>
            <consortium name="Ensembl"/>
        </authorList>
    </citation>
    <scope>IDENTIFICATION</scope>
</reference>
<feature type="compositionally biased region" description="Low complexity" evidence="6">
    <location>
        <begin position="90"/>
        <end position="110"/>
    </location>
</feature>
<organism evidence="8 9">
    <name type="scientific">Callorhinchus milii</name>
    <name type="common">Ghost shark</name>
    <dbReference type="NCBI Taxonomy" id="7868"/>
    <lineage>
        <taxon>Eukaryota</taxon>
        <taxon>Metazoa</taxon>
        <taxon>Chordata</taxon>
        <taxon>Craniata</taxon>
        <taxon>Vertebrata</taxon>
        <taxon>Chondrichthyes</taxon>
        <taxon>Holocephali</taxon>
        <taxon>Chimaeriformes</taxon>
        <taxon>Callorhinchidae</taxon>
        <taxon>Callorhinchus</taxon>
    </lineage>
</organism>
<dbReference type="GO" id="GO:0004519">
    <property type="term" value="F:endonuclease activity"/>
    <property type="evidence" value="ECO:0007669"/>
    <property type="project" value="UniProtKB-KW"/>
</dbReference>
<keyword evidence="9" id="KW-1185">Reference proteome</keyword>
<reference evidence="8" key="4">
    <citation type="submission" date="2025-08" db="UniProtKB">
        <authorList>
            <consortium name="Ensembl"/>
        </authorList>
    </citation>
    <scope>IDENTIFICATION</scope>
</reference>
<evidence type="ECO:0000256" key="6">
    <source>
        <dbReference type="SAM" id="MobiDB-lite"/>
    </source>
</evidence>
<reference evidence="9" key="1">
    <citation type="journal article" date="2006" name="Science">
        <title>Ancient noncoding elements conserved in the human genome.</title>
        <authorList>
            <person name="Venkatesh B."/>
            <person name="Kirkness E.F."/>
            <person name="Loh Y.H."/>
            <person name="Halpern A.L."/>
            <person name="Lee A.P."/>
            <person name="Johnson J."/>
            <person name="Dandona N."/>
            <person name="Viswanathan L.D."/>
            <person name="Tay A."/>
            <person name="Venter J.C."/>
            <person name="Strausberg R.L."/>
            <person name="Brenner S."/>
        </authorList>
    </citation>
    <scope>NUCLEOTIDE SEQUENCE [LARGE SCALE GENOMIC DNA]</scope>
</reference>
<feature type="domain" description="Murine leukemia virus integrase C-terminal" evidence="7">
    <location>
        <begin position="19"/>
        <end position="67"/>
    </location>
</feature>
<dbReference type="GO" id="GO:0016779">
    <property type="term" value="F:nucleotidyltransferase activity"/>
    <property type="evidence" value="ECO:0007669"/>
    <property type="project" value="UniProtKB-KW"/>
</dbReference>
<dbReference type="Ensembl" id="ENSCMIT00000031642.1">
    <property type="protein sequence ID" value="ENSCMIP00000031167.1"/>
    <property type="gene ID" value="ENSCMIG00000013397.1"/>
</dbReference>
<evidence type="ECO:0000256" key="4">
    <source>
        <dbReference type="ARBA" id="ARBA00022759"/>
    </source>
</evidence>
<dbReference type="STRING" id="7868.ENSCMIP00000031167"/>
<evidence type="ECO:0000313" key="9">
    <source>
        <dbReference type="Proteomes" id="UP000314986"/>
    </source>
</evidence>
<dbReference type="GeneTree" id="ENSGT01120000272213"/>
<reference evidence="9" key="2">
    <citation type="journal article" date="2007" name="PLoS Biol.">
        <title>Survey sequencing and comparative analysis of the elephant shark (Callorhinchus milii) genome.</title>
        <authorList>
            <person name="Venkatesh B."/>
            <person name="Kirkness E.F."/>
            <person name="Loh Y.H."/>
            <person name="Halpern A.L."/>
            <person name="Lee A.P."/>
            <person name="Johnson J."/>
            <person name="Dandona N."/>
            <person name="Viswanathan L.D."/>
            <person name="Tay A."/>
            <person name="Venter J.C."/>
            <person name="Strausberg R.L."/>
            <person name="Brenner S."/>
        </authorList>
    </citation>
    <scope>NUCLEOTIDE SEQUENCE [LARGE SCALE GENOMIC DNA]</scope>
</reference>
<sequence>MILADYGKKEDSSPLPDRDFVYVKVFKRKGGLSPRWEGPYQILPTTFTAVKVQEKLTWVHASHCKKALVQDVDMPKLKDKEETDSDSEQSDVSQESGRSRSSSSSSVSSN</sequence>
<keyword evidence="5" id="KW-0378">Hydrolase</keyword>
<dbReference type="Proteomes" id="UP000314986">
    <property type="component" value="Unassembled WGS sequence"/>
</dbReference>
<dbReference type="InterPro" id="IPR040643">
    <property type="entry name" value="MLVIN_C"/>
</dbReference>
<dbReference type="InParanoid" id="A0A4W3IPJ5"/>
<keyword evidence="2" id="KW-0548">Nucleotidyltransferase</keyword>
<evidence type="ECO:0000259" key="7">
    <source>
        <dbReference type="Pfam" id="PF18697"/>
    </source>
</evidence>
<dbReference type="Gene3D" id="2.30.30.850">
    <property type="match status" value="1"/>
</dbReference>
<dbReference type="GO" id="GO:0016787">
    <property type="term" value="F:hydrolase activity"/>
    <property type="evidence" value="ECO:0007669"/>
    <property type="project" value="UniProtKB-KW"/>
</dbReference>
<keyword evidence="4" id="KW-0255">Endonuclease</keyword>
<keyword evidence="3" id="KW-0540">Nuclease</keyword>
<evidence type="ECO:0000256" key="5">
    <source>
        <dbReference type="ARBA" id="ARBA00022801"/>
    </source>
</evidence>